<keyword evidence="1" id="KW-1133">Transmembrane helix</keyword>
<keyword evidence="1" id="KW-0812">Transmembrane</keyword>
<evidence type="ECO:0000313" key="3">
    <source>
        <dbReference type="Proteomes" id="UP000707071"/>
    </source>
</evidence>
<gene>
    <name evidence="2" type="ORF">E4U09_006235</name>
</gene>
<organism evidence="2 3">
    <name type="scientific">Claviceps aff. purpurea</name>
    <dbReference type="NCBI Taxonomy" id="1967640"/>
    <lineage>
        <taxon>Eukaryota</taxon>
        <taxon>Fungi</taxon>
        <taxon>Dikarya</taxon>
        <taxon>Ascomycota</taxon>
        <taxon>Pezizomycotina</taxon>
        <taxon>Sordariomycetes</taxon>
        <taxon>Hypocreomycetidae</taxon>
        <taxon>Hypocreales</taxon>
        <taxon>Clavicipitaceae</taxon>
        <taxon>Claviceps</taxon>
    </lineage>
</organism>
<dbReference type="Proteomes" id="UP000707071">
    <property type="component" value="Unassembled WGS sequence"/>
</dbReference>
<proteinExistence type="predicted"/>
<dbReference type="InterPro" id="IPR039961">
    <property type="entry name" value="Nuo9.5"/>
</dbReference>
<dbReference type="EMBL" id="SRRH01000056">
    <property type="protein sequence ID" value="KAG6300877.1"/>
    <property type="molecule type" value="Genomic_DNA"/>
</dbReference>
<dbReference type="PANTHER" id="PTHR38488:SF1">
    <property type="entry name" value="OXIDOREDUCTASE 9.5 KDA SUBUNIT, PUTATIVE (AFU_ORTHOLOGUE AFUA_5G08980)-RELATED"/>
    <property type="match status" value="1"/>
</dbReference>
<evidence type="ECO:0000313" key="2">
    <source>
        <dbReference type="EMBL" id="KAG6300877.1"/>
    </source>
</evidence>
<dbReference type="CDD" id="cd22903">
    <property type="entry name" value="NI9M"/>
    <property type="match status" value="1"/>
</dbReference>
<protein>
    <submittedName>
        <fullName evidence="2">Uncharacterized protein</fullName>
    </submittedName>
</protein>
<sequence length="146" mass="16363">MESLVEVAVQLEAPLGVWDYVPGTRALGIHLFPDLRRIPNPRPQHHHSECTSKFPNNLESPDSISTFPNSAMSTPLFWSTPLRYCRWASRERPALYWSVIIGLAGPVVMVVVPPVRRYFGDVDPAPVPLTYPVPTGPRKQLSGYDD</sequence>
<feature type="transmembrane region" description="Helical" evidence="1">
    <location>
        <begin position="94"/>
        <end position="112"/>
    </location>
</feature>
<name>A0A9P7U8F7_9HYPO</name>
<dbReference type="AlphaFoldDB" id="A0A9P7U8F7"/>
<dbReference type="PANTHER" id="PTHR38488">
    <property type="entry name" value="OXIDOREDUCTASE 9.5 KDA SUBUNIT, PUTATIVE (AFU_ORTHOLOGUE AFUA_5G08980)-RELATED"/>
    <property type="match status" value="1"/>
</dbReference>
<reference evidence="2 3" key="1">
    <citation type="journal article" date="2020" name="bioRxiv">
        <title>Whole genome comparisons of ergot fungi reveals the divergence and evolution of species within the genus Claviceps are the result of varying mechanisms driving genome evolution and host range expansion.</title>
        <authorList>
            <person name="Wyka S.A."/>
            <person name="Mondo S.J."/>
            <person name="Liu M."/>
            <person name="Dettman J."/>
            <person name="Nalam V."/>
            <person name="Broders K.D."/>
        </authorList>
    </citation>
    <scope>NUCLEOTIDE SEQUENCE [LARGE SCALE GENOMIC DNA]</scope>
    <source>
        <strain evidence="2 3">Clav52</strain>
    </source>
</reference>
<evidence type="ECO:0000256" key="1">
    <source>
        <dbReference type="SAM" id="Phobius"/>
    </source>
</evidence>
<accession>A0A9P7U8F7</accession>
<comment type="caution">
    <text evidence="2">The sequence shown here is derived from an EMBL/GenBank/DDBJ whole genome shotgun (WGS) entry which is preliminary data.</text>
</comment>
<keyword evidence="1" id="KW-0472">Membrane</keyword>
<keyword evidence="3" id="KW-1185">Reference proteome</keyword>